<evidence type="ECO:0000256" key="1">
    <source>
        <dbReference type="ARBA" id="ARBA00004123"/>
    </source>
</evidence>
<dbReference type="AlphaFoldDB" id="A0A131XP27"/>
<dbReference type="InterPro" id="IPR005343">
    <property type="entry name" value="Noc2"/>
</dbReference>
<dbReference type="GO" id="GO:0000122">
    <property type="term" value="P:negative regulation of transcription by RNA polymerase II"/>
    <property type="evidence" value="ECO:0007669"/>
    <property type="project" value="TreeGrafter"/>
</dbReference>
<dbReference type="GO" id="GO:0005730">
    <property type="term" value="C:nucleolus"/>
    <property type="evidence" value="ECO:0007669"/>
    <property type="project" value="TreeGrafter"/>
</dbReference>
<reference evidence="5" key="1">
    <citation type="submission" date="2016-02" db="EMBL/GenBank/DDBJ databases">
        <title>RNAseq analyses of the midgut from blood- or serum-fed Ixodes ricinus ticks.</title>
        <authorList>
            <person name="Perner J."/>
            <person name="Provaznik J."/>
            <person name="Schrenkova J."/>
            <person name="Urbanova V."/>
            <person name="Ribeiro J.M."/>
            <person name="Kopacek P."/>
        </authorList>
    </citation>
    <scope>NUCLEOTIDE SEQUENCE</scope>
    <source>
        <tissue evidence="5">Gut</tissue>
    </source>
</reference>
<feature type="region of interest" description="Disordered" evidence="4">
    <location>
        <begin position="698"/>
        <end position="787"/>
    </location>
</feature>
<dbReference type="InterPro" id="IPR016024">
    <property type="entry name" value="ARM-type_fold"/>
</dbReference>
<dbReference type="Pfam" id="PF03715">
    <property type="entry name" value="Noc2"/>
    <property type="match status" value="1"/>
</dbReference>
<feature type="compositionally biased region" description="Basic residues" evidence="4">
    <location>
        <begin position="732"/>
        <end position="746"/>
    </location>
</feature>
<feature type="compositionally biased region" description="Acidic residues" evidence="4">
    <location>
        <begin position="179"/>
        <end position="197"/>
    </location>
</feature>
<dbReference type="GO" id="GO:0042393">
    <property type="term" value="F:histone binding"/>
    <property type="evidence" value="ECO:0007669"/>
    <property type="project" value="TreeGrafter"/>
</dbReference>
<feature type="compositionally biased region" description="Acidic residues" evidence="4">
    <location>
        <begin position="771"/>
        <end position="787"/>
    </location>
</feature>
<evidence type="ECO:0000313" key="5">
    <source>
        <dbReference type="EMBL" id="JAP68953.1"/>
    </source>
</evidence>
<protein>
    <submittedName>
        <fullName evidence="5">Putative nucleolar complex protein 2</fullName>
    </submittedName>
</protein>
<dbReference type="PANTHER" id="PTHR12687">
    <property type="entry name" value="NUCLEOLAR COMPLEX 2 AND RAD4-RELATED"/>
    <property type="match status" value="1"/>
</dbReference>
<dbReference type="EMBL" id="GEFM01006843">
    <property type="protein sequence ID" value="JAP68953.1"/>
    <property type="molecule type" value="mRNA"/>
</dbReference>
<dbReference type="PANTHER" id="PTHR12687:SF4">
    <property type="entry name" value="NUCLEOLAR COMPLEX PROTEIN 2 HOMOLOG"/>
    <property type="match status" value="1"/>
</dbReference>
<sequence length="787" mass="89424">MGPVKKRAKTEKKLSEVSVEEFMAGGLSSDSEGAPPEPSPGRKAKKAAFTSPKHDAAQIDVPKKNKKIKKKRLKTRPEKDSDEDSEEEEPDRTRGKIKSPKAVRRTKAQELEETDDIAEHDFDNEGSENDHDEGSSDDSDVDMEKNKEIIRNLKDTDPDFYQYLEEHDKDLLDFYTNDADQEDDDEAGDGQTEEEPAEPTRHKKILKLEQVYQFELALRTKPDFQKIADVISCFRAAVLQAEGESATPQTGKHQCSFRVEGQTIFNAVVKLCLNDLLPALHKVLNLPEPSVPKDGVKPFDPTKCHSWRKAALSVKVYLMQVVKLATAVTEPQLVSVLLRHVLFLVPYYVAFPQVAKTLLKRLVALWCEGEETVRVVAFLCLVRTVRSLPRPYLDTVLKHMYMSYVRNSKFTSPSTWPLINFMKRTLVEAYAIDEGLAYQHAFLYIRQLAIHLRNALTVRKKDTCKAVYNWQYVHCCLLWCHLLSTSAAHGENLRALVYPLVQTVVGTIQLVPAAKFVPLRFHLVRGLVQVSAGTNVFIPILPHLLQVFTIVNFDLKHSSTSMRPVDLSCVLRVSPTQMKESGFRDAVIENFYELVVEYLAQMSSSVAFPELVLPAMVQIREFAKKCKVANYNKKVRQLLEKMEENYKFIEERRKNCGVALSDKVGLERLEEKWSEQGTPCARFYEQWSKLRSKKQDTAANRRVLKKLPKPESGSDTGSDSGEEQEVEEKVEKKPKKAAKKQKKVRKAKPEEEEVAVGDEDVVQDMELSSTSEEEEESSQDDDDDVSD</sequence>
<feature type="compositionally biased region" description="Basic and acidic residues" evidence="4">
    <location>
        <begin position="117"/>
        <end position="134"/>
    </location>
</feature>
<feature type="compositionally biased region" description="Basic residues" evidence="4">
    <location>
        <begin position="64"/>
        <end position="74"/>
    </location>
</feature>
<dbReference type="GO" id="GO:0042273">
    <property type="term" value="P:ribosomal large subunit biogenesis"/>
    <property type="evidence" value="ECO:0007669"/>
    <property type="project" value="TreeGrafter"/>
</dbReference>
<dbReference type="GO" id="GO:0003714">
    <property type="term" value="F:transcription corepressor activity"/>
    <property type="evidence" value="ECO:0007669"/>
    <property type="project" value="TreeGrafter"/>
</dbReference>
<feature type="region of interest" description="Disordered" evidence="4">
    <location>
        <begin position="179"/>
        <end position="202"/>
    </location>
</feature>
<keyword evidence="3" id="KW-0539">Nucleus</keyword>
<dbReference type="SUPFAM" id="SSF48371">
    <property type="entry name" value="ARM repeat"/>
    <property type="match status" value="1"/>
</dbReference>
<proteinExistence type="evidence at transcript level"/>
<dbReference type="GO" id="GO:0030691">
    <property type="term" value="C:Noc2p-Noc3p complex"/>
    <property type="evidence" value="ECO:0007669"/>
    <property type="project" value="TreeGrafter"/>
</dbReference>
<feature type="compositionally biased region" description="Acidic residues" evidence="4">
    <location>
        <begin position="750"/>
        <end position="763"/>
    </location>
</feature>
<name>A0A131XP27_IXORI</name>
<evidence type="ECO:0000256" key="4">
    <source>
        <dbReference type="SAM" id="MobiDB-lite"/>
    </source>
</evidence>
<feature type="region of interest" description="Disordered" evidence="4">
    <location>
        <begin position="1"/>
        <end position="142"/>
    </location>
</feature>
<feature type="compositionally biased region" description="Basic residues" evidence="4">
    <location>
        <begin position="95"/>
        <end position="106"/>
    </location>
</feature>
<dbReference type="GO" id="GO:0005654">
    <property type="term" value="C:nucleoplasm"/>
    <property type="evidence" value="ECO:0007669"/>
    <property type="project" value="TreeGrafter"/>
</dbReference>
<dbReference type="GO" id="GO:0030690">
    <property type="term" value="C:Noc1p-Noc2p complex"/>
    <property type="evidence" value="ECO:0007669"/>
    <property type="project" value="TreeGrafter"/>
</dbReference>
<organism evidence="5">
    <name type="scientific">Ixodes ricinus</name>
    <name type="common">Common tick</name>
    <name type="synonym">Acarus ricinus</name>
    <dbReference type="NCBI Taxonomy" id="34613"/>
    <lineage>
        <taxon>Eukaryota</taxon>
        <taxon>Metazoa</taxon>
        <taxon>Ecdysozoa</taxon>
        <taxon>Arthropoda</taxon>
        <taxon>Chelicerata</taxon>
        <taxon>Arachnida</taxon>
        <taxon>Acari</taxon>
        <taxon>Parasitiformes</taxon>
        <taxon>Ixodida</taxon>
        <taxon>Ixodoidea</taxon>
        <taxon>Ixodidae</taxon>
        <taxon>Ixodinae</taxon>
        <taxon>Ixodes</taxon>
    </lineage>
</organism>
<comment type="similarity">
    <text evidence="2">Belongs to the NOC2 family.</text>
</comment>
<feature type="compositionally biased region" description="Acidic residues" evidence="4">
    <location>
        <begin position="80"/>
        <end position="90"/>
    </location>
</feature>
<accession>A0A131XP27</accession>
<feature type="compositionally biased region" description="Basic and acidic residues" evidence="4">
    <location>
        <begin position="52"/>
        <end position="63"/>
    </location>
</feature>
<evidence type="ECO:0000256" key="3">
    <source>
        <dbReference type="ARBA" id="ARBA00023242"/>
    </source>
</evidence>
<comment type="subcellular location">
    <subcellularLocation>
        <location evidence="1">Nucleus</location>
    </subcellularLocation>
</comment>
<evidence type="ECO:0000256" key="2">
    <source>
        <dbReference type="ARBA" id="ARBA00005907"/>
    </source>
</evidence>
<feature type="compositionally biased region" description="Basic residues" evidence="4">
    <location>
        <begin position="1"/>
        <end position="10"/>
    </location>
</feature>